<dbReference type="InterPro" id="IPR005123">
    <property type="entry name" value="Oxoglu/Fe-dep_dioxygenase_dom"/>
</dbReference>
<dbReference type="GO" id="GO:0016491">
    <property type="term" value="F:oxidoreductase activity"/>
    <property type="evidence" value="ECO:0007669"/>
    <property type="project" value="UniProtKB-KW"/>
</dbReference>
<dbReference type="EMBL" id="CABFOC020000035">
    <property type="protein sequence ID" value="CAH0048186.1"/>
    <property type="molecule type" value="Genomic_DNA"/>
</dbReference>
<dbReference type="Proteomes" id="UP000775872">
    <property type="component" value="Unassembled WGS sequence"/>
</dbReference>
<dbReference type="SUPFAM" id="SSF51197">
    <property type="entry name" value="Clavaminate synthase-like"/>
    <property type="match status" value="1"/>
</dbReference>
<gene>
    <name evidence="4" type="ORF">CSOL1703_00000129</name>
</gene>
<dbReference type="InterPro" id="IPR027443">
    <property type="entry name" value="IPNS-like_sf"/>
</dbReference>
<organism evidence="4 5">
    <name type="scientific">Clonostachys solani</name>
    <dbReference type="NCBI Taxonomy" id="160281"/>
    <lineage>
        <taxon>Eukaryota</taxon>
        <taxon>Fungi</taxon>
        <taxon>Dikarya</taxon>
        <taxon>Ascomycota</taxon>
        <taxon>Pezizomycotina</taxon>
        <taxon>Sordariomycetes</taxon>
        <taxon>Hypocreomycetidae</taxon>
        <taxon>Hypocreales</taxon>
        <taxon>Bionectriaceae</taxon>
        <taxon>Clonostachys</taxon>
    </lineage>
</organism>
<reference evidence="4 5" key="2">
    <citation type="submission" date="2021-10" db="EMBL/GenBank/DDBJ databases">
        <authorList>
            <person name="Piombo E."/>
        </authorList>
    </citation>
    <scope>NUCLEOTIDE SEQUENCE [LARGE SCALE GENOMIC DNA]</scope>
</reference>
<dbReference type="Pfam" id="PF03171">
    <property type="entry name" value="2OG-FeII_Oxy"/>
    <property type="match status" value="1"/>
</dbReference>
<dbReference type="AlphaFoldDB" id="A0A9P0EB72"/>
<dbReference type="PANTHER" id="PTHR47990">
    <property type="entry name" value="2-OXOGLUTARATE (2OG) AND FE(II)-DEPENDENT OXYGENASE SUPERFAMILY PROTEIN-RELATED"/>
    <property type="match status" value="1"/>
</dbReference>
<dbReference type="Pfam" id="PF14226">
    <property type="entry name" value="DIOX_N"/>
    <property type="match status" value="1"/>
</dbReference>
<dbReference type="InterPro" id="IPR044861">
    <property type="entry name" value="IPNS-like_FE2OG_OXY"/>
</dbReference>
<keyword evidence="2" id="KW-0408">Iron</keyword>
<protein>
    <recommendedName>
        <fullName evidence="3">Fe2OG dioxygenase domain-containing protein</fullName>
    </recommendedName>
</protein>
<dbReference type="Gene3D" id="2.60.120.330">
    <property type="entry name" value="B-lactam Antibiotic, Isopenicillin N Synthase, Chain"/>
    <property type="match status" value="1"/>
</dbReference>
<proteinExistence type="inferred from homology"/>
<comment type="caution">
    <text evidence="4">The sequence shown here is derived from an EMBL/GenBank/DDBJ whole genome shotgun (WGS) entry which is preliminary data.</text>
</comment>
<evidence type="ECO:0000259" key="3">
    <source>
        <dbReference type="PROSITE" id="PS51471"/>
    </source>
</evidence>
<keyword evidence="2" id="KW-0560">Oxidoreductase</keyword>
<dbReference type="PROSITE" id="PS51471">
    <property type="entry name" value="FE2OG_OXY"/>
    <property type="match status" value="1"/>
</dbReference>
<dbReference type="InterPro" id="IPR026992">
    <property type="entry name" value="DIOX_N"/>
</dbReference>
<evidence type="ECO:0000256" key="1">
    <source>
        <dbReference type="ARBA" id="ARBA00008056"/>
    </source>
</evidence>
<evidence type="ECO:0000313" key="4">
    <source>
        <dbReference type="EMBL" id="CAH0048186.1"/>
    </source>
</evidence>
<keyword evidence="2" id="KW-0479">Metal-binding</keyword>
<dbReference type="GO" id="GO:0046872">
    <property type="term" value="F:metal ion binding"/>
    <property type="evidence" value="ECO:0007669"/>
    <property type="project" value="UniProtKB-KW"/>
</dbReference>
<evidence type="ECO:0000313" key="5">
    <source>
        <dbReference type="Proteomes" id="UP000775872"/>
    </source>
</evidence>
<sequence length="399" mass="44784">MNLYKKMTMSTHRPQVLSLIKAACGRPVCTAAAAAQKIPPGFVASVGRFETFVLPEKVDGSPSNHALGKAMVEAWRRDGILQVAMTGQQQQVYLEAQRVSRSFFLRPHRQKAACVDAQSYAGYIASGEEITDGVPDYSEIFTVTKDLPLDDQRVMNGWPCHGPCPWPDSDMASVIQRYMDDLATNGEKMLQLIELGLHVPPQSLTKYTGDGWHHLRMLRFPPCNRTNGRGKEGRGIGSHTDYGLLIIAAQDDVGGLFIRPPSQGEQYANWEKSSAGLLEDESGWVFVPPVPGVFTVFPGDMMQYMTNSVLSATPHKVGLNTRERFAFAYFHEPDFRAVVRPLPGYNRAQPPVDGIHYGTHFTNMFWRNYPDRLTTRRLEEEGRYRLLGTSDLRDDMQEK</sequence>
<accession>A0A9P0EB72</accession>
<dbReference type="GO" id="GO:0044283">
    <property type="term" value="P:small molecule biosynthetic process"/>
    <property type="evidence" value="ECO:0007669"/>
    <property type="project" value="UniProtKB-ARBA"/>
</dbReference>
<comment type="similarity">
    <text evidence="1 2">Belongs to the iron/ascorbate-dependent oxidoreductase family.</text>
</comment>
<keyword evidence="5" id="KW-1185">Reference proteome</keyword>
<evidence type="ECO:0000256" key="2">
    <source>
        <dbReference type="RuleBase" id="RU003682"/>
    </source>
</evidence>
<dbReference type="OrthoDB" id="288590at2759"/>
<feature type="domain" description="Fe2OG dioxygenase" evidence="3">
    <location>
        <begin position="211"/>
        <end position="333"/>
    </location>
</feature>
<reference evidence="5" key="1">
    <citation type="submission" date="2019-06" db="EMBL/GenBank/DDBJ databases">
        <authorList>
            <person name="Broberg M."/>
        </authorList>
    </citation>
    <scope>NUCLEOTIDE SEQUENCE [LARGE SCALE GENOMIC DNA]</scope>
</reference>
<name>A0A9P0EB72_9HYPO</name>
<dbReference type="InterPro" id="IPR050231">
    <property type="entry name" value="Iron_ascorbate_oxido_reductase"/>
</dbReference>